<dbReference type="Pfam" id="PF00359">
    <property type="entry name" value="PTS_EIIA_2"/>
    <property type="match status" value="1"/>
</dbReference>
<evidence type="ECO:0000259" key="12">
    <source>
        <dbReference type="PROSITE" id="PS51094"/>
    </source>
</evidence>
<dbReference type="PROSITE" id="PS00372">
    <property type="entry name" value="PTS_EIIA_TYPE_2_HIS"/>
    <property type="match status" value="1"/>
</dbReference>
<name>A0A939PGF4_9ACTN</name>
<dbReference type="GO" id="GO:0090563">
    <property type="term" value="F:protein-phosphocysteine-sugar phosphotransferase activity"/>
    <property type="evidence" value="ECO:0007669"/>
    <property type="project" value="TreeGrafter"/>
</dbReference>
<feature type="domain" description="PTS EIIA type-2" evidence="12">
    <location>
        <begin position="7"/>
        <end position="146"/>
    </location>
</feature>
<dbReference type="PROSITE" id="PS51094">
    <property type="entry name" value="PTS_EIIA_TYPE_2"/>
    <property type="match status" value="1"/>
</dbReference>
<evidence type="ECO:0000256" key="2">
    <source>
        <dbReference type="ARBA" id="ARBA00014783"/>
    </source>
</evidence>
<dbReference type="CDD" id="cd00211">
    <property type="entry name" value="PTS_IIA_fru"/>
    <property type="match status" value="1"/>
</dbReference>
<evidence type="ECO:0000256" key="1">
    <source>
        <dbReference type="ARBA" id="ARBA00002434"/>
    </source>
</evidence>
<dbReference type="InterPro" id="IPR016152">
    <property type="entry name" value="PTrfase/Anion_transptr"/>
</dbReference>
<evidence type="ECO:0000256" key="4">
    <source>
        <dbReference type="ARBA" id="ARBA00022553"/>
    </source>
</evidence>
<dbReference type="AlphaFoldDB" id="A0A939PGF4"/>
<dbReference type="GO" id="GO:0016301">
    <property type="term" value="F:kinase activity"/>
    <property type="evidence" value="ECO:0007669"/>
    <property type="project" value="UniProtKB-KW"/>
</dbReference>
<dbReference type="PANTHER" id="PTHR30181">
    <property type="entry name" value="MANNITOL PERMEASE IIC COMPONENT"/>
    <property type="match status" value="1"/>
</dbReference>
<evidence type="ECO:0000256" key="6">
    <source>
        <dbReference type="ARBA" id="ARBA00022679"/>
    </source>
</evidence>
<evidence type="ECO:0000256" key="7">
    <source>
        <dbReference type="ARBA" id="ARBA00022683"/>
    </source>
</evidence>
<dbReference type="EMBL" id="JAGEOJ010000007">
    <property type="protein sequence ID" value="MBO2449294.1"/>
    <property type="molecule type" value="Genomic_DNA"/>
</dbReference>
<keyword evidence="6" id="KW-0808">Transferase</keyword>
<evidence type="ECO:0000313" key="14">
    <source>
        <dbReference type="Proteomes" id="UP000669179"/>
    </source>
</evidence>
<evidence type="ECO:0000256" key="8">
    <source>
        <dbReference type="ARBA" id="ARBA00022777"/>
    </source>
</evidence>
<dbReference type="InterPro" id="IPR050893">
    <property type="entry name" value="Sugar_PTS"/>
</dbReference>
<dbReference type="GO" id="GO:0009401">
    <property type="term" value="P:phosphoenolpyruvate-dependent sugar phosphotransferase system"/>
    <property type="evidence" value="ECO:0007669"/>
    <property type="project" value="UniProtKB-KW"/>
</dbReference>
<gene>
    <name evidence="13" type="ORF">J4573_19480</name>
</gene>
<keyword evidence="4" id="KW-0597">Phosphoprotein</keyword>
<dbReference type="InterPro" id="IPR002178">
    <property type="entry name" value="PTS_EIIA_type-2_dom"/>
</dbReference>
<dbReference type="RefSeq" id="WP_208257155.1">
    <property type="nucleotide sequence ID" value="NZ_JAGEOJ010000007.1"/>
</dbReference>
<keyword evidence="5 13" id="KW-0762">Sugar transport</keyword>
<evidence type="ECO:0000256" key="5">
    <source>
        <dbReference type="ARBA" id="ARBA00022597"/>
    </source>
</evidence>
<dbReference type="GO" id="GO:0005886">
    <property type="term" value="C:plasma membrane"/>
    <property type="evidence" value="ECO:0007669"/>
    <property type="project" value="TreeGrafter"/>
</dbReference>
<keyword evidence="8" id="KW-0418">Kinase</keyword>
<keyword evidence="7" id="KW-0598">Phosphotransferase system</keyword>
<evidence type="ECO:0000313" key="13">
    <source>
        <dbReference type="EMBL" id="MBO2449294.1"/>
    </source>
</evidence>
<dbReference type="Proteomes" id="UP000669179">
    <property type="component" value="Unassembled WGS sequence"/>
</dbReference>
<dbReference type="Gene3D" id="3.40.930.10">
    <property type="entry name" value="Mannitol-specific EII, Chain A"/>
    <property type="match status" value="1"/>
</dbReference>
<sequence length="150" mass="16142">MPESTARLLDPRAIRLNVQAADRDDAIRQCGRALAEARAVSAAYAESMLERERSISTYLGEGVAIPHGTASGKDEVLHDALAVLRFPDGVDWNGHTVTVCIAIAAKGDGHMAILAELAEVLMDPDQARRLREAGTAEDVMRLLQPSDQPT</sequence>
<dbReference type="SUPFAM" id="SSF55804">
    <property type="entry name" value="Phoshotransferase/anion transport protein"/>
    <property type="match status" value="1"/>
</dbReference>
<comment type="function">
    <text evidence="1">The phosphoenolpyruvate-dependent sugar phosphotransferase system (sugar PTS), a major carbohydrate active transport system, catalyzes the phosphorylation of incoming sugar substrates concomitantly with their translocation across the cell membrane. The enzyme II CmtAB PTS system is involved in D-mannitol transport.</text>
</comment>
<keyword evidence="14" id="KW-1185">Reference proteome</keyword>
<evidence type="ECO:0000256" key="10">
    <source>
        <dbReference type="ARBA" id="ARBA00030956"/>
    </source>
</evidence>
<proteinExistence type="predicted"/>
<accession>A0A939PGF4</accession>
<organism evidence="13 14">
    <name type="scientific">Actinomadura barringtoniae</name>
    <dbReference type="NCBI Taxonomy" id="1427535"/>
    <lineage>
        <taxon>Bacteria</taxon>
        <taxon>Bacillati</taxon>
        <taxon>Actinomycetota</taxon>
        <taxon>Actinomycetes</taxon>
        <taxon>Streptosporangiales</taxon>
        <taxon>Thermomonosporaceae</taxon>
        <taxon>Actinomadura</taxon>
    </lineage>
</organism>
<protein>
    <recommendedName>
        <fullName evidence="2">Mannitol-specific phosphotransferase enzyme IIA component</fullName>
    </recommendedName>
    <alternativeName>
        <fullName evidence="10">EIIA</fullName>
    </alternativeName>
    <alternativeName>
        <fullName evidence="11">EIII</fullName>
    </alternativeName>
    <alternativeName>
        <fullName evidence="9">PTS system mannitol-specific EIIA component</fullName>
    </alternativeName>
</protein>
<evidence type="ECO:0000256" key="9">
    <source>
        <dbReference type="ARBA" id="ARBA00029908"/>
    </source>
</evidence>
<evidence type="ECO:0000256" key="11">
    <source>
        <dbReference type="ARBA" id="ARBA00030962"/>
    </source>
</evidence>
<evidence type="ECO:0000256" key="3">
    <source>
        <dbReference type="ARBA" id="ARBA00022448"/>
    </source>
</evidence>
<dbReference type="PANTHER" id="PTHR30181:SF2">
    <property type="entry name" value="PTS SYSTEM MANNITOL-SPECIFIC EIICBA COMPONENT"/>
    <property type="match status" value="1"/>
</dbReference>
<keyword evidence="3" id="KW-0813">Transport</keyword>
<reference evidence="13" key="1">
    <citation type="submission" date="2021-03" db="EMBL/GenBank/DDBJ databases">
        <authorList>
            <person name="Kanchanasin P."/>
            <person name="Saeng-In P."/>
            <person name="Phongsopitanun W."/>
            <person name="Yuki M."/>
            <person name="Kudo T."/>
            <person name="Ohkuma M."/>
            <person name="Tanasupawat S."/>
        </authorList>
    </citation>
    <scope>NUCLEOTIDE SEQUENCE</scope>
    <source>
        <strain evidence="13">GKU 128</strain>
    </source>
</reference>
<comment type="caution">
    <text evidence="13">The sequence shown here is derived from an EMBL/GenBank/DDBJ whole genome shotgun (WGS) entry which is preliminary data.</text>
</comment>